<dbReference type="KEGG" id="spad:DVK44_18910"/>
<dbReference type="EMBL" id="CP031194">
    <property type="protein sequence ID" value="AXG79379.1"/>
    <property type="molecule type" value="Genomic_DNA"/>
</dbReference>
<organism evidence="1 2">
    <name type="scientific">Streptomyces paludis</name>
    <dbReference type="NCBI Taxonomy" id="2282738"/>
    <lineage>
        <taxon>Bacteria</taxon>
        <taxon>Bacillati</taxon>
        <taxon>Actinomycetota</taxon>
        <taxon>Actinomycetes</taxon>
        <taxon>Kitasatosporales</taxon>
        <taxon>Streptomycetaceae</taxon>
        <taxon>Streptomyces</taxon>
    </lineage>
</organism>
<name>A0A345HRQ5_9ACTN</name>
<sequence length="624" mass="66979">MTASKRSALGLIRTSVGGQTVWALVGEASLRNTRSTRITTRELEALPIDRREADQHVANVMAALENHGSHRAATPGGASWLYVQHVPVRRLIAQLVRKLLALSAWEPFAESPGPMTLAPYEGLLSLRETSSREYRRYTVTWSGVAYVLGAPAPHNPVRAARLRKAAAPRLDASPGPTPSASGLPTAEVVALSWSSRHAATLMPVLEELDRHGHPSLLLDLATDPAERCPAPGAGLIRLCPVAPEVLAVSGTVSGLRLDTEEPTGTDGGVMVGRHLVRLDRLERLAAALIETTAGCTQLSWRAVIRTETWLDEVLTVVRPHTVLLSNDTSPLGALAVHTAERHGVNTVHVQHGAWTPEAVAWPALHSRHLVVMGERDVASAKAWVRHPEAEIHVLGQPRFDVLAGLDREAQRRNLRTLLATSSGQGPDRIAVWACQPFAPDRLRAQADIICDGLQAAQERWGLVIAPHPAQDSHAFEYVLQREGRLPVAVADPKVGARGCLAGADAVVSVYSTCGIEAVLLDVPVLELDLPGERTLGLADHSLAHRCVSSSDIASALATPSEPYLRGVREARDAVCLWQGNSARDIAQLIIDRARPDHAHTDLAHHDASVAGSSGVPRHEGASVR</sequence>
<dbReference type="SUPFAM" id="SSF53756">
    <property type="entry name" value="UDP-Glycosyltransferase/glycogen phosphorylase"/>
    <property type="match status" value="1"/>
</dbReference>
<dbReference type="RefSeq" id="WP_114660709.1">
    <property type="nucleotide sequence ID" value="NZ_CP031194.1"/>
</dbReference>
<proteinExistence type="predicted"/>
<reference evidence="2" key="1">
    <citation type="submission" date="2018-07" db="EMBL/GenBank/DDBJ databases">
        <authorList>
            <person name="Zhao J."/>
        </authorList>
    </citation>
    <scope>NUCLEOTIDE SEQUENCE [LARGE SCALE GENOMIC DNA]</scope>
    <source>
        <strain evidence="2">GSSD-12</strain>
    </source>
</reference>
<evidence type="ECO:0000313" key="1">
    <source>
        <dbReference type="EMBL" id="AXG79379.1"/>
    </source>
</evidence>
<gene>
    <name evidence="1" type="ORF">DVK44_18910</name>
</gene>
<accession>A0A345HRQ5</accession>
<dbReference type="OrthoDB" id="4065124at2"/>
<dbReference type="Proteomes" id="UP000253868">
    <property type="component" value="Chromosome"/>
</dbReference>
<protein>
    <recommendedName>
        <fullName evidence="3">UDP-N-acetylglucosamine 2-epimerase domain-containing protein</fullName>
    </recommendedName>
</protein>
<evidence type="ECO:0008006" key="3">
    <source>
        <dbReference type="Google" id="ProtNLM"/>
    </source>
</evidence>
<keyword evidence="2" id="KW-1185">Reference proteome</keyword>
<evidence type="ECO:0000313" key="2">
    <source>
        <dbReference type="Proteomes" id="UP000253868"/>
    </source>
</evidence>
<dbReference type="AlphaFoldDB" id="A0A345HRQ5"/>